<dbReference type="EMBL" id="STGV01000004">
    <property type="protein sequence ID" value="THV22531.1"/>
    <property type="molecule type" value="Genomic_DNA"/>
</dbReference>
<dbReference type="Pfam" id="PF00565">
    <property type="entry name" value="SNase"/>
    <property type="match status" value="1"/>
</dbReference>
<dbReference type="Gene3D" id="2.40.50.90">
    <property type="match status" value="1"/>
</dbReference>
<comment type="caution">
    <text evidence="2">The sequence shown here is derived from an EMBL/GenBank/DDBJ whole genome shotgun (WGS) entry which is preliminary data.</text>
</comment>
<dbReference type="PROSITE" id="PS50830">
    <property type="entry name" value="TNASE_3"/>
    <property type="match status" value="1"/>
</dbReference>
<gene>
    <name evidence="2" type="ORF">FAA97_12770</name>
</gene>
<dbReference type="SUPFAM" id="SSF50199">
    <property type="entry name" value="Staphylococcal nuclease"/>
    <property type="match status" value="1"/>
</dbReference>
<keyword evidence="3" id="KW-1185">Reference proteome</keyword>
<evidence type="ECO:0000313" key="2">
    <source>
        <dbReference type="EMBL" id="THV22531.1"/>
    </source>
</evidence>
<dbReference type="OrthoDB" id="309040at2"/>
<dbReference type="InterPro" id="IPR035437">
    <property type="entry name" value="SNase_OB-fold_sf"/>
</dbReference>
<dbReference type="AlphaFoldDB" id="A0A4S8NZZ3"/>
<protein>
    <submittedName>
        <fullName evidence="2">Thermonuclease family protein</fullName>
    </submittedName>
</protein>
<name>A0A4S8NZZ3_9HYPH</name>
<dbReference type="Proteomes" id="UP000308828">
    <property type="component" value="Unassembled WGS sequence"/>
</dbReference>
<accession>A0A4S8NZZ3</accession>
<evidence type="ECO:0000259" key="1">
    <source>
        <dbReference type="PROSITE" id="PS50830"/>
    </source>
</evidence>
<organism evidence="2 3">
    <name type="scientific">Peteryoungia ipomoeae</name>
    <dbReference type="NCBI Taxonomy" id="1210932"/>
    <lineage>
        <taxon>Bacteria</taxon>
        <taxon>Pseudomonadati</taxon>
        <taxon>Pseudomonadota</taxon>
        <taxon>Alphaproteobacteria</taxon>
        <taxon>Hyphomicrobiales</taxon>
        <taxon>Rhizobiaceae</taxon>
        <taxon>Peteryoungia</taxon>
    </lineage>
</organism>
<feature type="domain" description="TNase-like" evidence="1">
    <location>
        <begin position="22"/>
        <end position="143"/>
    </location>
</feature>
<reference evidence="2 3" key="1">
    <citation type="submission" date="2019-04" db="EMBL/GenBank/DDBJ databases">
        <title>Genome sequence of strain shin9-1.</title>
        <authorList>
            <person name="Gao J."/>
            <person name="Sun J."/>
        </authorList>
    </citation>
    <scope>NUCLEOTIDE SEQUENCE [LARGE SCALE GENOMIC DNA]</scope>
    <source>
        <strain evidence="3">shin9-1</strain>
    </source>
</reference>
<evidence type="ECO:0000313" key="3">
    <source>
        <dbReference type="Proteomes" id="UP000308828"/>
    </source>
</evidence>
<sequence>MIAFLSLVASAPVEAGSTDITGPVAAEVLRVVDGDTVLVSAIPWPDHRVSTYVRLRGIDAPELKSRCSAFRLAAKRAKEKLSRLMEGHQFVSLSAISGDKYFGRVVADLTLADGTRPADDLLTHGLAEPYAGRAKRKRPCPDS</sequence>
<proteinExistence type="predicted"/>
<dbReference type="InterPro" id="IPR016071">
    <property type="entry name" value="Staphylococal_nuclease_OB-fold"/>
</dbReference>